<evidence type="ECO:0000313" key="4">
    <source>
        <dbReference type="Proteomes" id="UP000032568"/>
    </source>
</evidence>
<dbReference type="Pfam" id="PF13349">
    <property type="entry name" value="DUF4097"/>
    <property type="match status" value="1"/>
</dbReference>
<evidence type="ECO:0000259" key="2">
    <source>
        <dbReference type="Pfam" id="PF13349"/>
    </source>
</evidence>
<protein>
    <submittedName>
        <fullName evidence="3">DUF4097 family beta strand repeat protein</fullName>
    </submittedName>
</protein>
<accession>A0AAE9YRP9</accession>
<organism evidence="3 4">
    <name type="scientific">Thalassomonas actiniarum</name>
    <dbReference type="NCBI Taxonomy" id="485447"/>
    <lineage>
        <taxon>Bacteria</taxon>
        <taxon>Pseudomonadati</taxon>
        <taxon>Pseudomonadota</taxon>
        <taxon>Gammaproteobacteria</taxon>
        <taxon>Alteromonadales</taxon>
        <taxon>Colwelliaceae</taxon>
        <taxon>Thalassomonas</taxon>
    </lineage>
</organism>
<name>A0AAE9YRP9_9GAMM</name>
<dbReference type="RefSeq" id="WP_044836130.1">
    <property type="nucleotide sequence ID" value="NZ_CP059735.1"/>
</dbReference>
<reference evidence="3 4" key="2">
    <citation type="journal article" date="2022" name="Mar. Drugs">
        <title>Bioassay-Guided Fractionation Leads to the Detection of Cholic Acid Generated by the Rare Thalassomonas sp.</title>
        <authorList>
            <person name="Pheiffer F."/>
            <person name="Schneider Y.K."/>
            <person name="Hansen E.H."/>
            <person name="Andersen J.H."/>
            <person name="Isaksson J."/>
            <person name="Busche T."/>
            <person name="R C."/>
            <person name="Kalinowski J."/>
            <person name="Zyl L.V."/>
            <person name="Trindade M."/>
        </authorList>
    </citation>
    <scope>NUCLEOTIDE SEQUENCE [LARGE SCALE GENOMIC DNA]</scope>
    <source>
        <strain evidence="3 4">A5K-106</strain>
    </source>
</reference>
<evidence type="ECO:0000256" key="1">
    <source>
        <dbReference type="SAM" id="SignalP"/>
    </source>
</evidence>
<dbReference type="EMBL" id="CP059735">
    <property type="protein sequence ID" value="WDD98351.1"/>
    <property type="molecule type" value="Genomic_DNA"/>
</dbReference>
<feature type="chain" id="PRO_5042210146" evidence="1">
    <location>
        <begin position="22"/>
        <end position="315"/>
    </location>
</feature>
<dbReference type="AlphaFoldDB" id="A0AAE9YRP9"/>
<dbReference type="Proteomes" id="UP000032568">
    <property type="component" value="Chromosome"/>
</dbReference>
<keyword evidence="1" id="KW-0732">Signal</keyword>
<feature type="signal peptide" evidence="1">
    <location>
        <begin position="1"/>
        <end position="21"/>
    </location>
</feature>
<reference evidence="3 4" key="1">
    <citation type="journal article" date="2015" name="Genome Announc.">
        <title>Draft Genome Sequences of Marine Isolates of Thalassomonas viridans and Thalassomonas actiniarum.</title>
        <authorList>
            <person name="Olonade I."/>
            <person name="van Zyl L.J."/>
            <person name="Trindade M."/>
        </authorList>
    </citation>
    <scope>NUCLEOTIDE SEQUENCE [LARGE SCALE GENOMIC DNA]</scope>
    <source>
        <strain evidence="3 4">A5K-106</strain>
    </source>
</reference>
<dbReference type="InterPro" id="IPR025164">
    <property type="entry name" value="Toastrack_DUF4097"/>
</dbReference>
<evidence type="ECO:0000313" key="3">
    <source>
        <dbReference type="EMBL" id="WDD98351.1"/>
    </source>
</evidence>
<keyword evidence="4" id="KW-1185">Reference proteome</keyword>
<gene>
    <name evidence="3" type="ORF">SG35_024280</name>
</gene>
<proteinExistence type="predicted"/>
<feature type="domain" description="DUF4097" evidence="2">
    <location>
        <begin position="36"/>
        <end position="271"/>
    </location>
</feature>
<dbReference type="KEGG" id="tact:SG35_024280"/>
<sequence>MKVFQYILPVLLTSLALPALAGEKIDKVLPASGDSNISIESPNGDVSITGWDKDQVSVKGELDDNAEGFIFEQKGSLIEIKVMMPHNSNNRWNEQGSDLTIFVPKNARVSFGGVSSDVTLVDLTRNVDVKTVSGDLSGENLSNHVELLTVSGHIKVKGLSGKVQLSTVSGDIRDKASSGRLQLKAVSGDIKSQSEASEVQVTSVSGEIELNLAQVDELAISTVSGDVEGQLNLNDSGLVKLSSVSGDMALKFQPDVQASFRLKANAGGDLVNKLTSDKAVEAKYGPSSKLEFVTGNGNGSVRGNTVSGNIRVASR</sequence>